<dbReference type="EMBL" id="FNJM01000033">
    <property type="protein sequence ID" value="SDP85908.1"/>
    <property type="molecule type" value="Genomic_DNA"/>
</dbReference>
<feature type="signal peptide" evidence="2">
    <location>
        <begin position="1"/>
        <end position="24"/>
    </location>
</feature>
<organism evidence="3 4">
    <name type="scientific">Clostridium gasigenes</name>
    <dbReference type="NCBI Taxonomy" id="94869"/>
    <lineage>
        <taxon>Bacteria</taxon>
        <taxon>Bacillati</taxon>
        <taxon>Bacillota</taxon>
        <taxon>Clostridia</taxon>
        <taxon>Eubacteriales</taxon>
        <taxon>Clostridiaceae</taxon>
        <taxon>Clostridium</taxon>
    </lineage>
</organism>
<evidence type="ECO:0008006" key="5">
    <source>
        <dbReference type="Google" id="ProtNLM"/>
    </source>
</evidence>
<sequence length="261" mass="29828">MMNFKKITTLFLAGVISMSLVACGGEKETLTGNQKFINVFEKSVNARWTEQDKPTKTSDEEKTKKNVAILEKEIKSLEENLSGIDDPVLKKNAEDYIEGAKQQIESMKTNDYKLKDDYQQKSDALRKPSLMSMVETYGVKINSEHEQIYKDFKAQATVIDKENKSRTYAEELGTQIKLEKVTEEYGSIKLESVVENTSDFDFESISYNVQYKDADGVVIGTDFIYLNQFSKGQKQKVELMLFSDKAFETILITLDDVYIKN</sequence>
<name>A0A1H0W5P6_9CLOT</name>
<feature type="coiled-coil region" evidence="1">
    <location>
        <begin position="60"/>
        <end position="110"/>
    </location>
</feature>
<accession>A0A1H0W5P6</accession>
<dbReference type="NCBIfam" id="NF038353">
    <property type="entry name" value="FxLYD_dom"/>
    <property type="match status" value="1"/>
</dbReference>
<dbReference type="Proteomes" id="UP000198597">
    <property type="component" value="Unassembled WGS sequence"/>
</dbReference>
<dbReference type="AlphaFoldDB" id="A0A1H0W5P6"/>
<evidence type="ECO:0000313" key="3">
    <source>
        <dbReference type="EMBL" id="SDP85908.1"/>
    </source>
</evidence>
<keyword evidence="2" id="KW-0732">Signal</keyword>
<evidence type="ECO:0000256" key="2">
    <source>
        <dbReference type="SAM" id="SignalP"/>
    </source>
</evidence>
<proteinExistence type="predicted"/>
<dbReference type="PROSITE" id="PS51257">
    <property type="entry name" value="PROKAR_LIPOPROTEIN"/>
    <property type="match status" value="1"/>
</dbReference>
<keyword evidence="1" id="KW-0175">Coiled coil</keyword>
<evidence type="ECO:0000313" key="4">
    <source>
        <dbReference type="Proteomes" id="UP000198597"/>
    </source>
</evidence>
<keyword evidence="4" id="KW-1185">Reference proteome</keyword>
<gene>
    <name evidence="3" type="ORF">SAMN04488529_1337</name>
</gene>
<reference evidence="3 4" key="1">
    <citation type="submission" date="2016-10" db="EMBL/GenBank/DDBJ databases">
        <authorList>
            <person name="de Groot N.N."/>
        </authorList>
    </citation>
    <scope>NUCLEOTIDE SEQUENCE [LARGE SCALE GENOMIC DNA]</scope>
    <source>
        <strain evidence="3 4">DSM 12272</strain>
    </source>
</reference>
<feature type="chain" id="PRO_5038719125" description="Lipoprotein" evidence="2">
    <location>
        <begin position="25"/>
        <end position="261"/>
    </location>
</feature>
<evidence type="ECO:0000256" key="1">
    <source>
        <dbReference type="SAM" id="Coils"/>
    </source>
</evidence>
<dbReference type="InterPro" id="IPR047676">
    <property type="entry name" value="FxLYD_dom"/>
</dbReference>
<protein>
    <recommendedName>
        <fullName evidence="5">Lipoprotein</fullName>
    </recommendedName>
</protein>